<dbReference type="SUPFAM" id="SSF81321">
    <property type="entry name" value="Family A G protein-coupled receptor-like"/>
    <property type="match status" value="1"/>
</dbReference>
<protein>
    <submittedName>
        <fullName evidence="4">7TM_GPCR_Srx domain-containing protein</fullName>
    </submittedName>
</protein>
<evidence type="ECO:0000313" key="3">
    <source>
        <dbReference type="Proteomes" id="UP000095283"/>
    </source>
</evidence>
<reference evidence="4" key="1">
    <citation type="submission" date="2016-11" db="UniProtKB">
        <authorList>
            <consortium name="WormBaseParasite"/>
        </authorList>
    </citation>
    <scope>IDENTIFICATION</scope>
</reference>
<dbReference type="Proteomes" id="UP000095283">
    <property type="component" value="Unplaced"/>
</dbReference>
<dbReference type="Pfam" id="PF10328">
    <property type="entry name" value="7TM_GPCR_Srx"/>
    <property type="match status" value="1"/>
</dbReference>
<dbReference type="Gene3D" id="1.20.1070.10">
    <property type="entry name" value="Rhodopsin 7-helix transmembrane proteins"/>
    <property type="match status" value="1"/>
</dbReference>
<keyword evidence="1" id="KW-1133">Transmembrane helix</keyword>
<feature type="transmembrane region" description="Helical" evidence="1">
    <location>
        <begin position="113"/>
        <end position="132"/>
    </location>
</feature>
<sequence>MLSEKDTDPIPTKWFIINLRIGQLSLFFVTTCFHATLFLSINRFFAISAPILYRQYFTPANTYKIILFIIFCSICYWAVYFLDGCEFYFSHDKAVWLFVDSACGQFLSTYVDLGYYVGIFILGAMLDLITLIRLKYANANILGIQKEGKFLRKSDVSRHKKEVLFFIQSCLNTLLYCFMLVCFHVISRALPSSRWLQFSSTTLIWGLSHVGGGVILMIFNKDIRFWIRSSLCSISVQSGQISSTSTDGRERTVVNKNGNNIV</sequence>
<dbReference type="AlphaFoldDB" id="A0A1I7XDF1"/>
<evidence type="ECO:0000313" key="4">
    <source>
        <dbReference type="WBParaSite" id="Hba_15730"/>
    </source>
</evidence>
<feature type="transmembrane region" description="Helical" evidence="1">
    <location>
        <begin position="62"/>
        <end position="82"/>
    </location>
</feature>
<organism evidence="3 4">
    <name type="scientific">Heterorhabditis bacteriophora</name>
    <name type="common">Entomopathogenic nematode worm</name>
    <dbReference type="NCBI Taxonomy" id="37862"/>
    <lineage>
        <taxon>Eukaryota</taxon>
        <taxon>Metazoa</taxon>
        <taxon>Ecdysozoa</taxon>
        <taxon>Nematoda</taxon>
        <taxon>Chromadorea</taxon>
        <taxon>Rhabditida</taxon>
        <taxon>Rhabditina</taxon>
        <taxon>Rhabditomorpha</taxon>
        <taxon>Strongyloidea</taxon>
        <taxon>Heterorhabditidae</taxon>
        <taxon>Heterorhabditis</taxon>
    </lineage>
</organism>
<evidence type="ECO:0000256" key="1">
    <source>
        <dbReference type="SAM" id="Phobius"/>
    </source>
</evidence>
<dbReference type="WBParaSite" id="Hba_15730">
    <property type="protein sequence ID" value="Hba_15730"/>
    <property type="gene ID" value="Hba_15730"/>
</dbReference>
<dbReference type="CDD" id="cd00637">
    <property type="entry name" value="7tm_classA_rhodopsin-like"/>
    <property type="match status" value="1"/>
</dbReference>
<keyword evidence="1" id="KW-0472">Membrane</keyword>
<feature type="transmembrane region" description="Helical" evidence="1">
    <location>
        <begin position="20"/>
        <end position="41"/>
    </location>
</feature>
<name>A0A1I7XDF1_HETBA</name>
<dbReference type="PANTHER" id="PTHR23017:SF3">
    <property type="entry name" value="G-PROTEIN COUPLED RECEPTORS FAMILY 1 PROFILE DOMAIN-CONTAINING PROTEIN"/>
    <property type="match status" value="1"/>
</dbReference>
<feature type="transmembrane region" description="Helical" evidence="1">
    <location>
        <begin position="163"/>
        <end position="186"/>
    </location>
</feature>
<keyword evidence="3" id="KW-1185">Reference proteome</keyword>
<evidence type="ECO:0000259" key="2">
    <source>
        <dbReference type="Pfam" id="PF10328"/>
    </source>
</evidence>
<feature type="transmembrane region" description="Helical" evidence="1">
    <location>
        <begin position="198"/>
        <end position="219"/>
    </location>
</feature>
<dbReference type="PANTHER" id="PTHR23017">
    <property type="entry name" value="SERPENTINE RECEPTOR, CLASS X"/>
    <property type="match status" value="1"/>
</dbReference>
<keyword evidence="1" id="KW-0812">Transmembrane</keyword>
<proteinExistence type="predicted"/>
<dbReference type="InterPro" id="IPR019430">
    <property type="entry name" value="7TM_GPCR_serpentine_rcpt_Srx"/>
</dbReference>
<feature type="domain" description="7TM GPCR serpentine receptor class x (Srx)" evidence="2">
    <location>
        <begin position="17"/>
        <end position="220"/>
    </location>
</feature>
<accession>A0A1I7XDF1</accession>